<keyword evidence="14" id="KW-0808">Transferase</keyword>
<dbReference type="Pfam" id="PF00008">
    <property type="entry name" value="EGF"/>
    <property type="match status" value="2"/>
</dbReference>
<dbReference type="EMBL" id="JAODUP010000189">
    <property type="protein sequence ID" value="KAK2157522.1"/>
    <property type="molecule type" value="Genomic_DNA"/>
</dbReference>
<dbReference type="GO" id="GO:0005509">
    <property type="term" value="F:calcium ion binding"/>
    <property type="evidence" value="ECO:0007669"/>
    <property type="project" value="InterPro"/>
</dbReference>
<evidence type="ECO:0000256" key="8">
    <source>
        <dbReference type="ARBA" id="ARBA00022989"/>
    </source>
</evidence>
<dbReference type="CDD" id="cd00054">
    <property type="entry name" value="EGF_CA"/>
    <property type="match status" value="3"/>
</dbReference>
<dbReference type="InterPro" id="IPR031481">
    <property type="entry name" value="Glyco_tran_10_N"/>
</dbReference>
<dbReference type="PROSITE" id="PS01187">
    <property type="entry name" value="EGF_CA"/>
    <property type="match status" value="1"/>
</dbReference>
<comment type="subcellular location">
    <subcellularLocation>
        <location evidence="1">Cell membrane</location>
        <topology evidence="1">Single-pass type I membrane protein</topology>
    </subcellularLocation>
    <subcellularLocation>
        <location evidence="14">Golgi apparatus</location>
        <location evidence="14">Golgi stack membrane</location>
        <topology evidence="14">Single-pass type II membrane protein</topology>
    </subcellularLocation>
</comment>
<name>A0AAD9N580_9ANNE</name>
<evidence type="ECO:0000256" key="14">
    <source>
        <dbReference type="RuleBase" id="RU003832"/>
    </source>
</evidence>
<evidence type="ECO:0000259" key="16">
    <source>
        <dbReference type="PROSITE" id="PS50026"/>
    </source>
</evidence>
<keyword evidence="6" id="KW-0677">Repeat</keyword>
<dbReference type="Pfam" id="PF00852">
    <property type="entry name" value="Glyco_transf_10"/>
    <property type="match status" value="1"/>
</dbReference>
<dbReference type="SUPFAM" id="SSF53756">
    <property type="entry name" value="UDP-Glycosyltransferase/glycogen phosphorylase"/>
    <property type="match status" value="1"/>
</dbReference>
<dbReference type="InterPro" id="IPR038577">
    <property type="entry name" value="GT10-like_C_sf"/>
</dbReference>
<dbReference type="Pfam" id="PF12661">
    <property type="entry name" value="hEGF"/>
    <property type="match status" value="1"/>
</dbReference>
<dbReference type="SMART" id="SM00179">
    <property type="entry name" value="EGF_CA"/>
    <property type="match status" value="3"/>
</dbReference>
<keyword evidence="14" id="KW-0333">Golgi apparatus</keyword>
<keyword evidence="14" id="KW-0328">Glycosyltransferase</keyword>
<dbReference type="Gene3D" id="2.120.10.30">
    <property type="entry name" value="TolB, C-terminal domain"/>
    <property type="match status" value="2"/>
</dbReference>
<evidence type="ECO:0000256" key="12">
    <source>
        <dbReference type="PROSITE-ProRule" id="PRU00076"/>
    </source>
</evidence>
<reference evidence="17" key="1">
    <citation type="journal article" date="2023" name="Mol. Biol. Evol.">
        <title>Third-Generation Sequencing Reveals the Adaptive Role of the Epigenome in Three Deep-Sea Polychaetes.</title>
        <authorList>
            <person name="Perez M."/>
            <person name="Aroh O."/>
            <person name="Sun Y."/>
            <person name="Lan Y."/>
            <person name="Juniper S.K."/>
            <person name="Young C.R."/>
            <person name="Angers B."/>
            <person name="Qian P.Y."/>
        </authorList>
    </citation>
    <scope>NUCLEOTIDE SEQUENCE</scope>
    <source>
        <strain evidence="17">P08H-3</strain>
    </source>
</reference>
<comment type="caution">
    <text evidence="12">Lacks conserved residue(s) required for the propagation of feature annotation.</text>
</comment>
<dbReference type="PROSITE" id="PS00022">
    <property type="entry name" value="EGF_1"/>
    <property type="match status" value="3"/>
</dbReference>
<dbReference type="InterPro" id="IPR050778">
    <property type="entry name" value="Cueball_EGF_LRP_Nidogen"/>
</dbReference>
<dbReference type="FunFam" id="2.10.25.10:FF:000391">
    <property type="entry name" value="Weary, isoform C"/>
    <property type="match status" value="1"/>
</dbReference>
<keyword evidence="9" id="KW-0472">Membrane</keyword>
<evidence type="ECO:0000256" key="2">
    <source>
        <dbReference type="ARBA" id="ARBA00022475"/>
    </source>
</evidence>
<feature type="domain" description="EGF-like" evidence="16">
    <location>
        <begin position="574"/>
        <end position="610"/>
    </location>
</feature>
<dbReference type="InterPro" id="IPR055270">
    <property type="entry name" value="Glyco_tran_10_C"/>
</dbReference>
<feature type="domain" description="EGF-like" evidence="16">
    <location>
        <begin position="615"/>
        <end position="651"/>
    </location>
</feature>
<dbReference type="FunFam" id="2.10.25.10:FF:000434">
    <property type="entry name" value="Predicted protein"/>
    <property type="match status" value="2"/>
</dbReference>
<feature type="repeat" description="LDL-receptor class B" evidence="13">
    <location>
        <begin position="153"/>
        <end position="196"/>
    </location>
</feature>
<comment type="caution">
    <text evidence="17">The sequence shown here is derived from an EMBL/GenBank/DDBJ whole genome shotgun (WGS) entry which is preliminary data.</text>
</comment>
<dbReference type="PANTHER" id="PTHR46513:SF44">
    <property type="entry name" value="LDL RECEPTOR RELATED PROTEIN 4"/>
    <property type="match status" value="1"/>
</dbReference>
<evidence type="ECO:0000256" key="7">
    <source>
        <dbReference type="ARBA" id="ARBA00022837"/>
    </source>
</evidence>
<evidence type="ECO:0000313" key="17">
    <source>
        <dbReference type="EMBL" id="KAK2157522.1"/>
    </source>
</evidence>
<dbReference type="PROSITE" id="PS50026">
    <property type="entry name" value="EGF_3"/>
    <property type="match status" value="3"/>
</dbReference>
<feature type="repeat" description="LDL-receptor class B" evidence="13">
    <location>
        <begin position="110"/>
        <end position="152"/>
    </location>
</feature>
<keyword evidence="4 14" id="KW-0812">Transmembrane</keyword>
<dbReference type="AlphaFoldDB" id="A0AAD9N580"/>
<sequence>MFIMMIHSTIVILVSLVVVPKCKTEDLMVFSTLTEIRYANLSDFDGHATYIPLINTTEVSSVDYDPVEEYLYWADTNKDIIARARLDGSDEEMLTESVHCSSITLDVESRIIYWTDTNSHTIERSDLKITDTEILIQEFLDQPGSIALDKGNGKMYWTETGSNPRIERANLDGSERKELVHMPLRTPLVLTLDTAKGKMYWADGGLNRIMSSDLDGKNRQMTYEGDITPSSMAYHGDHIYWSDLGYDISSKILKLKTSGTGVSADVVFIGVYKGVYDLKATTTKDGKEILLIAEYGLAEIDLNIEKDLGTQIWPFKNMESVAVDLDPRDDKIYSMIFTENNIKTVFRNGSNPTTLVENIEVRSTLNSMAISFVTNELFWTVNTKGIIERMSLSGENRNGYKDSLANVAGLALDEANRKVYWTLCTSPGRVQRDTYTTDGEETLVSHIIRPWAIVLDLPNSLMYISIYKESTIRVYHLNGDTVRTLEAKEKRICLTMLGDYLYFYVSGDSIYRKNKNDDSSPVKFRSPADSEFTSVKIITRCDINPCQNNGTCIWAIDDYRCICMDGITGDYCEVVNNCFVSPCENNGTCVNWIGGFNCTCTEGYSGSRCEIADPDIDNCNGVICQNNGTCVDEINKYYCTCLPGFSGDHCEIDRPNWPMVRYPHQYYGHFIHEAPNNRPKRTFLDKYEGQINLTINFRHDADVFAPYQSFFRRPVSIPYKPHAPLAAKKKMAVWPVSHCKTLSQREDYVKELSKYIGVDIFGGCGPYKCPRSRAH</sequence>
<evidence type="ECO:0000256" key="15">
    <source>
        <dbReference type="SAM" id="SignalP"/>
    </source>
</evidence>
<dbReference type="Pfam" id="PF17039">
    <property type="entry name" value="Glyco_tran_10_N"/>
    <property type="match status" value="1"/>
</dbReference>
<gene>
    <name evidence="17" type="ORF">LSH36_189g00032</name>
</gene>
<dbReference type="Proteomes" id="UP001208570">
    <property type="component" value="Unassembled WGS sequence"/>
</dbReference>
<keyword evidence="18" id="KW-1185">Reference proteome</keyword>
<dbReference type="InterPro" id="IPR011042">
    <property type="entry name" value="6-blade_b-propeller_TolB-like"/>
</dbReference>
<dbReference type="InterPro" id="IPR000742">
    <property type="entry name" value="EGF"/>
</dbReference>
<feature type="disulfide bond" evidence="12">
    <location>
        <begin position="600"/>
        <end position="609"/>
    </location>
</feature>
<dbReference type="SUPFAM" id="SSF63825">
    <property type="entry name" value="YWTD domain"/>
    <property type="match status" value="2"/>
</dbReference>
<dbReference type="PROSITE" id="PS01186">
    <property type="entry name" value="EGF_2"/>
    <property type="match status" value="2"/>
</dbReference>
<keyword evidence="7" id="KW-0106">Calcium</keyword>
<organism evidence="17 18">
    <name type="scientific">Paralvinella palmiformis</name>
    <dbReference type="NCBI Taxonomy" id="53620"/>
    <lineage>
        <taxon>Eukaryota</taxon>
        <taxon>Metazoa</taxon>
        <taxon>Spiralia</taxon>
        <taxon>Lophotrochozoa</taxon>
        <taxon>Annelida</taxon>
        <taxon>Polychaeta</taxon>
        <taxon>Sedentaria</taxon>
        <taxon>Canalipalpata</taxon>
        <taxon>Terebellida</taxon>
        <taxon>Terebelliformia</taxon>
        <taxon>Alvinellidae</taxon>
        <taxon>Paralvinella</taxon>
    </lineage>
</organism>
<dbReference type="GO" id="GO:0005886">
    <property type="term" value="C:plasma membrane"/>
    <property type="evidence" value="ECO:0007669"/>
    <property type="project" value="UniProtKB-SubCell"/>
</dbReference>
<dbReference type="PANTHER" id="PTHR46513">
    <property type="entry name" value="VITELLOGENIN RECEPTOR-LIKE PROTEIN-RELATED-RELATED"/>
    <property type="match status" value="1"/>
</dbReference>
<dbReference type="SMART" id="SM00135">
    <property type="entry name" value="LY"/>
    <property type="match status" value="8"/>
</dbReference>
<dbReference type="InterPro" id="IPR018097">
    <property type="entry name" value="EGF_Ca-bd_CS"/>
</dbReference>
<keyword evidence="11" id="KW-0325">Glycoprotein</keyword>
<accession>A0AAD9N580</accession>
<dbReference type="EC" id="2.4.1.-" evidence="14"/>
<evidence type="ECO:0000256" key="10">
    <source>
        <dbReference type="ARBA" id="ARBA00023157"/>
    </source>
</evidence>
<dbReference type="GO" id="GO:0007154">
    <property type="term" value="P:cell communication"/>
    <property type="evidence" value="ECO:0007669"/>
    <property type="project" value="UniProtKB-ARBA"/>
</dbReference>
<feature type="signal peptide" evidence="15">
    <location>
        <begin position="1"/>
        <end position="24"/>
    </location>
</feature>
<comment type="similarity">
    <text evidence="14">Belongs to the glycosyltransferase 10 family.</text>
</comment>
<protein>
    <recommendedName>
        <fullName evidence="14">Fucosyltransferase</fullName>
        <ecNumber evidence="14">2.4.1.-</ecNumber>
    </recommendedName>
</protein>
<dbReference type="PROSITE" id="PS00010">
    <property type="entry name" value="ASX_HYDROXYL"/>
    <property type="match status" value="2"/>
</dbReference>
<dbReference type="SUPFAM" id="SSF57184">
    <property type="entry name" value="Growth factor receptor domain"/>
    <property type="match status" value="1"/>
</dbReference>
<dbReference type="GO" id="GO:0016757">
    <property type="term" value="F:glycosyltransferase activity"/>
    <property type="evidence" value="ECO:0007669"/>
    <property type="project" value="UniProtKB-UniRule"/>
</dbReference>
<keyword evidence="3 12" id="KW-0245">EGF-like domain</keyword>
<dbReference type="GO" id="GO:0032580">
    <property type="term" value="C:Golgi cisterna membrane"/>
    <property type="evidence" value="ECO:0007669"/>
    <property type="project" value="UniProtKB-SubCell"/>
</dbReference>
<dbReference type="InterPro" id="IPR000033">
    <property type="entry name" value="LDLR_classB_rpt"/>
</dbReference>
<dbReference type="GO" id="GO:0023052">
    <property type="term" value="P:signaling"/>
    <property type="evidence" value="ECO:0007669"/>
    <property type="project" value="UniProtKB-ARBA"/>
</dbReference>
<keyword evidence="10 12" id="KW-1015">Disulfide bond</keyword>
<dbReference type="PROSITE" id="PS51120">
    <property type="entry name" value="LDLRB"/>
    <property type="match status" value="2"/>
</dbReference>
<evidence type="ECO:0000313" key="18">
    <source>
        <dbReference type="Proteomes" id="UP001208570"/>
    </source>
</evidence>
<evidence type="ECO:0000256" key="6">
    <source>
        <dbReference type="ARBA" id="ARBA00022737"/>
    </source>
</evidence>
<keyword evidence="5 15" id="KW-0732">Signal</keyword>
<dbReference type="InterPro" id="IPR009030">
    <property type="entry name" value="Growth_fac_rcpt_cys_sf"/>
</dbReference>
<feature type="chain" id="PRO_5042015767" description="Fucosyltransferase" evidence="15">
    <location>
        <begin position="25"/>
        <end position="775"/>
    </location>
</feature>
<dbReference type="Gene3D" id="3.40.50.11660">
    <property type="entry name" value="Glycosyl transferase family 10, C-terminal domain"/>
    <property type="match status" value="1"/>
</dbReference>
<dbReference type="Gene3D" id="2.10.25.10">
    <property type="entry name" value="Laminin"/>
    <property type="match status" value="3"/>
</dbReference>
<evidence type="ECO:0000256" key="5">
    <source>
        <dbReference type="ARBA" id="ARBA00022729"/>
    </source>
</evidence>
<proteinExistence type="inferred from homology"/>
<keyword evidence="2" id="KW-1003">Cell membrane</keyword>
<dbReference type="InterPro" id="IPR000152">
    <property type="entry name" value="EGF-type_Asp/Asn_hydroxyl_site"/>
</dbReference>
<dbReference type="FunFam" id="2.120.10.30:FF:000241">
    <property type="entry name" value="Low-density lipoprotein receptor-related protein 6"/>
    <property type="match status" value="1"/>
</dbReference>
<evidence type="ECO:0000256" key="9">
    <source>
        <dbReference type="ARBA" id="ARBA00023136"/>
    </source>
</evidence>
<evidence type="ECO:0000256" key="1">
    <source>
        <dbReference type="ARBA" id="ARBA00004251"/>
    </source>
</evidence>
<dbReference type="InterPro" id="IPR013032">
    <property type="entry name" value="EGF-like_CS"/>
</dbReference>
<dbReference type="InterPro" id="IPR001881">
    <property type="entry name" value="EGF-like_Ca-bd_dom"/>
</dbReference>
<evidence type="ECO:0000256" key="11">
    <source>
        <dbReference type="ARBA" id="ARBA00023180"/>
    </source>
</evidence>
<dbReference type="Pfam" id="PF00058">
    <property type="entry name" value="Ldl_recept_b"/>
    <property type="match status" value="2"/>
</dbReference>
<evidence type="ECO:0000256" key="13">
    <source>
        <dbReference type="PROSITE-ProRule" id="PRU00461"/>
    </source>
</evidence>
<dbReference type="SMART" id="SM00181">
    <property type="entry name" value="EGF"/>
    <property type="match status" value="3"/>
</dbReference>
<feature type="disulfide bond" evidence="12">
    <location>
        <begin position="563"/>
        <end position="572"/>
    </location>
</feature>
<feature type="domain" description="EGF-like" evidence="16">
    <location>
        <begin position="537"/>
        <end position="573"/>
    </location>
</feature>
<evidence type="ECO:0000256" key="3">
    <source>
        <dbReference type="ARBA" id="ARBA00022536"/>
    </source>
</evidence>
<evidence type="ECO:0000256" key="4">
    <source>
        <dbReference type="ARBA" id="ARBA00022692"/>
    </source>
</evidence>
<keyword evidence="8" id="KW-1133">Transmembrane helix</keyword>
<feature type="disulfide bond" evidence="12">
    <location>
        <begin position="641"/>
        <end position="650"/>
    </location>
</feature>